<accession>A0AA35VZE8</accession>
<keyword evidence="2" id="KW-1185">Reference proteome</keyword>
<sequence>MLRDVSKEHHELLTKQFDKTKAFLQTQIIDIRTLLELEVNKFAESSTTLHKKLVAEATTQLIEDITSFNKDYTFVLEDKTKGDAQVFAKFEEFLTEIKTMVLKQSTIFPKSISQMVSNIETKIKAELAPIRCLVL</sequence>
<gene>
    <name evidence="1" type="ORF">LSALG_LOCUS12056</name>
</gene>
<proteinExistence type="predicted"/>
<dbReference type="AlphaFoldDB" id="A0AA35VZE8"/>
<dbReference type="Proteomes" id="UP001177003">
    <property type="component" value="Chromosome 2"/>
</dbReference>
<evidence type="ECO:0000313" key="2">
    <source>
        <dbReference type="Proteomes" id="UP001177003"/>
    </source>
</evidence>
<name>A0AA35VZE8_LACSI</name>
<evidence type="ECO:0000313" key="1">
    <source>
        <dbReference type="EMBL" id="CAI9271797.1"/>
    </source>
</evidence>
<dbReference type="EMBL" id="OX465078">
    <property type="protein sequence ID" value="CAI9271797.1"/>
    <property type="molecule type" value="Genomic_DNA"/>
</dbReference>
<reference evidence="1" key="1">
    <citation type="submission" date="2023-04" db="EMBL/GenBank/DDBJ databases">
        <authorList>
            <person name="Vijverberg K."/>
            <person name="Xiong W."/>
            <person name="Schranz E."/>
        </authorList>
    </citation>
    <scope>NUCLEOTIDE SEQUENCE</scope>
</reference>
<protein>
    <submittedName>
        <fullName evidence="1">Uncharacterized protein</fullName>
    </submittedName>
</protein>
<organism evidence="1 2">
    <name type="scientific">Lactuca saligna</name>
    <name type="common">Willowleaf lettuce</name>
    <dbReference type="NCBI Taxonomy" id="75948"/>
    <lineage>
        <taxon>Eukaryota</taxon>
        <taxon>Viridiplantae</taxon>
        <taxon>Streptophyta</taxon>
        <taxon>Embryophyta</taxon>
        <taxon>Tracheophyta</taxon>
        <taxon>Spermatophyta</taxon>
        <taxon>Magnoliopsida</taxon>
        <taxon>eudicotyledons</taxon>
        <taxon>Gunneridae</taxon>
        <taxon>Pentapetalae</taxon>
        <taxon>asterids</taxon>
        <taxon>campanulids</taxon>
        <taxon>Asterales</taxon>
        <taxon>Asteraceae</taxon>
        <taxon>Cichorioideae</taxon>
        <taxon>Cichorieae</taxon>
        <taxon>Lactucinae</taxon>
        <taxon>Lactuca</taxon>
    </lineage>
</organism>